<feature type="transmembrane region" description="Helical" evidence="7">
    <location>
        <begin position="67"/>
        <end position="85"/>
    </location>
</feature>
<protein>
    <submittedName>
        <fullName evidence="8">MFS transporter</fullName>
    </submittedName>
</protein>
<dbReference type="GO" id="GO:0005886">
    <property type="term" value="C:plasma membrane"/>
    <property type="evidence" value="ECO:0007669"/>
    <property type="project" value="UniProtKB-SubCell"/>
</dbReference>
<dbReference type="InterPro" id="IPR036259">
    <property type="entry name" value="MFS_trans_sf"/>
</dbReference>
<keyword evidence="4 7" id="KW-1133">Transmembrane helix</keyword>
<gene>
    <name evidence="8" type="ORF">GH723_01980</name>
</gene>
<organism evidence="8 9">
    <name type="scientific">Actinomarinicola tropica</name>
    <dbReference type="NCBI Taxonomy" id="2789776"/>
    <lineage>
        <taxon>Bacteria</taxon>
        <taxon>Bacillati</taxon>
        <taxon>Actinomycetota</taxon>
        <taxon>Acidimicrobiia</taxon>
        <taxon>Acidimicrobiales</taxon>
        <taxon>Iamiaceae</taxon>
        <taxon>Actinomarinicola</taxon>
    </lineage>
</organism>
<feature type="transmembrane region" description="Helical" evidence="7">
    <location>
        <begin position="36"/>
        <end position="55"/>
    </location>
</feature>
<proteinExistence type="predicted"/>
<dbReference type="Pfam" id="PF07690">
    <property type="entry name" value="MFS_1"/>
    <property type="match status" value="1"/>
</dbReference>
<feature type="transmembrane region" description="Helical" evidence="7">
    <location>
        <begin position="323"/>
        <end position="341"/>
    </location>
</feature>
<feature type="compositionally biased region" description="Basic and acidic residues" evidence="6">
    <location>
        <begin position="442"/>
        <end position="456"/>
    </location>
</feature>
<evidence type="ECO:0000256" key="5">
    <source>
        <dbReference type="ARBA" id="ARBA00023136"/>
    </source>
</evidence>
<keyword evidence="5 7" id="KW-0472">Membrane</keyword>
<feature type="transmembrane region" description="Helical" evidence="7">
    <location>
        <begin position="347"/>
        <end position="365"/>
    </location>
</feature>
<evidence type="ECO:0000256" key="7">
    <source>
        <dbReference type="SAM" id="Phobius"/>
    </source>
</evidence>
<dbReference type="EMBL" id="CP045851">
    <property type="protein sequence ID" value="QGG93972.1"/>
    <property type="molecule type" value="Genomic_DNA"/>
</dbReference>
<reference evidence="8 9" key="1">
    <citation type="submission" date="2019-11" db="EMBL/GenBank/DDBJ databases">
        <authorList>
            <person name="He Y."/>
        </authorList>
    </citation>
    <scope>NUCLEOTIDE SEQUENCE [LARGE SCALE GENOMIC DNA]</scope>
    <source>
        <strain evidence="8 9">SCSIO 58843</strain>
    </source>
</reference>
<dbReference type="AlphaFoldDB" id="A0A5Q2RGM6"/>
<feature type="transmembrane region" description="Helical" evidence="7">
    <location>
        <begin position="184"/>
        <end position="204"/>
    </location>
</feature>
<comment type="subcellular location">
    <subcellularLocation>
        <location evidence="1">Cell membrane</location>
        <topology evidence="1">Multi-pass membrane protein</topology>
    </subcellularLocation>
</comment>
<feature type="compositionally biased region" description="Basic residues" evidence="6">
    <location>
        <begin position="457"/>
        <end position="470"/>
    </location>
</feature>
<evidence type="ECO:0000256" key="4">
    <source>
        <dbReference type="ARBA" id="ARBA00022989"/>
    </source>
</evidence>
<feature type="region of interest" description="Disordered" evidence="6">
    <location>
        <begin position="442"/>
        <end position="496"/>
    </location>
</feature>
<dbReference type="InterPro" id="IPR011701">
    <property type="entry name" value="MFS"/>
</dbReference>
<dbReference type="Gene3D" id="1.20.1250.20">
    <property type="entry name" value="MFS general substrate transporter like domains"/>
    <property type="match status" value="1"/>
</dbReference>
<evidence type="ECO:0000313" key="9">
    <source>
        <dbReference type="Proteomes" id="UP000334019"/>
    </source>
</evidence>
<feature type="transmembrane region" description="Helical" evidence="7">
    <location>
        <begin position="409"/>
        <end position="432"/>
    </location>
</feature>
<dbReference type="KEGG" id="atq:GH723_01980"/>
<keyword evidence="9" id="KW-1185">Reference proteome</keyword>
<dbReference type="SUPFAM" id="SSF103473">
    <property type="entry name" value="MFS general substrate transporter"/>
    <property type="match status" value="1"/>
</dbReference>
<feature type="transmembrane region" description="Helical" evidence="7">
    <location>
        <begin position="385"/>
        <end position="403"/>
    </location>
</feature>
<evidence type="ECO:0000256" key="2">
    <source>
        <dbReference type="ARBA" id="ARBA00022475"/>
    </source>
</evidence>
<evidence type="ECO:0000256" key="6">
    <source>
        <dbReference type="SAM" id="MobiDB-lite"/>
    </source>
</evidence>
<accession>A0A5Q2RGM6</accession>
<evidence type="ECO:0000256" key="3">
    <source>
        <dbReference type="ARBA" id="ARBA00022692"/>
    </source>
</evidence>
<sequence>MTDQTGWRPLEKPRARREARGSFTLSPFARLARTHACLVSGDTLVALALAGSLFFSIDPSAARWRVGLYLLLTMAPFAVVAPLIGPALDRVAGGRRMMVIGSGALRCVLALVMARHLDSLLLFPEAFTMLVLGKGYHVAKSSLVPGTVRTDEELVEANSKLSLLSGISGAVIVVPGGLAMLLGGAPAVCVLAAIVFGAGAVMGLRMKAEAVSTEPTEVERSELRGGGIRLAASAMGLLRGIVGFLTFLIAFTLRGTVEQPYVEEFGSQVGAATREAIGMASTTVSTGAPTWHFGVAAAMAGIGGPVGALVTPRLRRTVKEEQILVGSILLLVAVGVAAAILGGLVGAALIALTVSFSAGAGKLAFDSIVQRDAPDADRGRSFARFETRFQLIWVVGAALPVVVAMPGRIGYLLIAGTAAFAAVSYVLGYRFLEAHGRLRPRRTPDVTGKLKEEASRRARRVRRSATRRLRREGGIVPGTVPEEQPPPSGDGSDVVR</sequence>
<dbReference type="RefSeq" id="WP_153758078.1">
    <property type="nucleotide sequence ID" value="NZ_CP045851.1"/>
</dbReference>
<evidence type="ECO:0000313" key="8">
    <source>
        <dbReference type="EMBL" id="QGG93972.1"/>
    </source>
</evidence>
<dbReference type="GO" id="GO:0022857">
    <property type="term" value="F:transmembrane transporter activity"/>
    <property type="evidence" value="ECO:0007669"/>
    <property type="project" value="InterPro"/>
</dbReference>
<dbReference type="PANTHER" id="PTHR23513">
    <property type="entry name" value="INTEGRAL MEMBRANE EFFLUX PROTEIN-RELATED"/>
    <property type="match status" value="1"/>
</dbReference>
<dbReference type="PANTHER" id="PTHR23513:SF18">
    <property type="entry name" value="INTEGRAL MEMBRANE PROTEIN"/>
    <property type="match status" value="1"/>
</dbReference>
<name>A0A5Q2RGM6_9ACTN</name>
<evidence type="ECO:0000256" key="1">
    <source>
        <dbReference type="ARBA" id="ARBA00004651"/>
    </source>
</evidence>
<dbReference type="Proteomes" id="UP000334019">
    <property type="component" value="Chromosome"/>
</dbReference>
<feature type="transmembrane region" description="Helical" evidence="7">
    <location>
        <begin position="291"/>
        <end position="311"/>
    </location>
</feature>
<keyword evidence="3 7" id="KW-0812">Transmembrane</keyword>
<feature type="transmembrane region" description="Helical" evidence="7">
    <location>
        <begin position="230"/>
        <end position="253"/>
    </location>
</feature>
<keyword evidence="2" id="KW-1003">Cell membrane</keyword>